<feature type="transmembrane region" description="Helical" evidence="1">
    <location>
        <begin position="199"/>
        <end position="216"/>
    </location>
</feature>
<feature type="transmembrane region" description="Helical" evidence="1">
    <location>
        <begin position="157"/>
        <end position="179"/>
    </location>
</feature>
<feature type="transmembrane region" description="Helical" evidence="1">
    <location>
        <begin position="73"/>
        <end position="93"/>
    </location>
</feature>
<comment type="caution">
    <text evidence="2">The sequence shown here is derived from an EMBL/GenBank/DDBJ whole genome shotgun (WGS) entry which is preliminary data.</text>
</comment>
<keyword evidence="1" id="KW-1133">Transmembrane helix</keyword>
<feature type="transmembrane region" description="Helical" evidence="1">
    <location>
        <begin position="6"/>
        <end position="24"/>
    </location>
</feature>
<feature type="transmembrane region" description="Helical" evidence="1">
    <location>
        <begin position="223"/>
        <end position="244"/>
    </location>
</feature>
<feature type="transmembrane region" description="Helical" evidence="1">
    <location>
        <begin position="256"/>
        <end position="273"/>
    </location>
</feature>
<evidence type="ECO:0000256" key="1">
    <source>
        <dbReference type="SAM" id="Phobius"/>
    </source>
</evidence>
<dbReference type="RefSeq" id="WP_166144446.1">
    <property type="nucleotide sequence ID" value="NZ_JAAOIW010000001.1"/>
</dbReference>
<feature type="transmembrane region" description="Helical" evidence="1">
    <location>
        <begin position="100"/>
        <end position="121"/>
    </location>
</feature>
<keyword evidence="1" id="KW-0472">Membrane</keyword>
<feature type="transmembrane region" description="Helical" evidence="1">
    <location>
        <begin position="127"/>
        <end position="145"/>
    </location>
</feature>
<gene>
    <name evidence="2" type="ORF">G9U52_00245</name>
</gene>
<dbReference type="Proteomes" id="UP001165962">
    <property type="component" value="Unassembled WGS sequence"/>
</dbReference>
<reference evidence="2" key="1">
    <citation type="submission" date="2020-03" db="EMBL/GenBank/DDBJ databases">
        <title>Draft sequencing of Paenibacilllus sp. S3N08.</title>
        <authorList>
            <person name="Kim D.-U."/>
        </authorList>
    </citation>
    <scope>NUCLEOTIDE SEQUENCE</scope>
    <source>
        <strain evidence="2">S3N08</strain>
    </source>
</reference>
<proteinExistence type="predicted"/>
<organism evidence="2 3">
    <name type="scientific">Paenibacillus agricola</name>
    <dbReference type="NCBI Taxonomy" id="2716264"/>
    <lineage>
        <taxon>Bacteria</taxon>
        <taxon>Bacillati</taxon>
        <taxon>Bacillota</taxon>
        <taxon>Bacilli</taxon>
        <taxon>Bacillales</taxon>
        <taxon>Paenibacillaceae</taxon>
        <taxon>Paenibacillus</taxon>
    </lineage>
</organism>
<feature type="transmembrane region" description="Helical" evidence="1">
    <location>
        <begin position="31"/>
        <end position="53"/>
    </location>
</feature>
<protein>
    <submittedName>
        <fullName evidence="2">Uncharacterized protein</fullName>
    </submittedName>
</protein>
<keyword evidence="3" id="KW-1185">Reference proteome</keyword>
<evidence type="ECO:0000313" key="3">
    <source>
        <dbReference type="Proteomes" id="UP001165962"/>
    </source>
</evidence>
<accession>A0ABX0IWG9</accession>
<evidence type="ECO:0000313" key="2">
    <source>
        <dbReference type="EMBL" id="NHN28252.1"/>
    </source>
</evidence>
<name>A0ABX0IWG9_9BACL</name>
<dbReference type="EMBL" id="JAAOIW010000001">
    <property type="protein sequence ID" value="NHN28252.1"/>
    <property type="molecule type" value="Genomic_DNA"/>
</dbReference>
<keyword evidence="1" id="KW-0812">Transmembrane</keyword>
<sequence>MNDQTYWYLALALASIALLMYISVKTKDVRSFWLFLAIVGLGYTIEAVIYFFGGSYQYDPAIIKYDSYFDSNLGAVVSNTLSLPVSATFIAVFRLNWKWVLFIIGTIVGIEWLFTTLQIYSHNWWRLEYTALGLPVYYLMAKLFYRHLLKPINKWLDALVLVLMTVAITGTLHFIPILFLASRYYHPNWFAYTARDTSAFAAVLYSAESLFYVFMAKLRWIKLWIKALISVAVIYAAQRILSLVGILESHVWWDSWYYLFVSIIVLWIIQRISNRLDMKRDSS</sequence>